<reference evidence="11 13" key="3">
    <citation type="submission" date="2018-11" db="EMBL/GenBank/DDBJ databases">
        <authorList>
            <consortium name="Pathogen Informatics"/>
        </authorList>
    </citation>
    <scope>NUCLEOTIDE SEQUENCE [LARGE SCALE GENOMIC DNA]</scope>
    <source>
        <strain evidence="11 13">NCTC10327</strain>
    </source>
</reference>
<comment type="function">
    <text evidence="5">Bidirectionally degrades single-stranded DNA into large acid-insoluble oligonucleotides, which are then degraded further into small acid-soluble oligonucleotides.</text>
</comment>
<dbReference type="Pfam" id="PF13742">
    <property type="entry name" value="tRNA_anti_2"/>
    <property type="match status" value="1"/>
</dbReference>
<dbReference type="Proteomes" id="UP001273799">
    <property type="component" value="Unassembled WGS sequence"/>
</dbReference>
<accession>A0A0K9EVD1</accession>
<dbReference type="NCBIfam" id="TIGR00237">
    <property type="entry name" value="xseA"/>
    <property type="match status" value="1"/>
</dbReference>
<gene>
    <name evidence="5 11" type="primary">xseA</name>
    <name evidence="11" type="ORF">NCTC10327_00553</name>
    <name evidence="9" type="ORF">R6G71_05895</name>
    <name evidence="10" type="ORF">SAMN05421878_104111</name>
</gene>
<dbReference type="GO" id="GO:0003676">
    <property type="term" value="F:nucleic acid binding"/>
    <property type="evidence" value="ECO:0007669"/>
    <property type="project" value="InterPro"/>
</dbReference>
<evidence type="ECO:0000259" key="7">
    <source>
        <dbReference type="Pfam" id="PF02601"/>
    </source>
</evidence>
<evidence type="ECO:0000313" key="11">
    <source>
        <dbReference type="EMBL" id="VDG75868.1"/>
    </source>
</evidence>
<dbReference type="GO" id="GO:0005737">
    <property type="term" value="C:cytoplasm"/>
    <property type="evidence" value="ECO:0007669"/>
    <property type="project" value="UniProtKB-SubCell"/>
</dbReference>
<keyword evidence="1 5" id="KW-0963">Cytoplasm</keyword>
<dbReference type="EC" id="3.1.11.6" evidence="5"/>
<evidence type="ECO:0000256" key="5">
    <source>
        <dbReference type="HAMAP-Rule" id="MF_00378"/>
    </source>
</evidence>
<comment type="similarity">
    <text evidence="5 6">Belongs to the XseA family.</text>
</comment>
<keyword evidence="2 5" id="KW-0540">Nuclease</keyword>
<dbReference type="STRING" id="1657.ACU20_01605"/>
<keyword evidence="3 5" id="KW-0378">Hydrolase</keyword>
<dbReference type="InterPro" id="IPR020579">
    <property type="entry name" value="Exonuc_VII_lsu_C"/>
</dbReference>
<name>A0A0K9EVD1_9ACTO</name>
<dbReference type="Pfam" id="PF02601">
    <property type="entry name" value="Exonuc_VII_L"/>
    <property type="match status" value="1"/>
</dbReference>
<organism evidence="11 13">
    <name type="scientific">Actinobaculum suis</name>
    <dbReference type="NCBI Taxonomy" id="1657"/>
    <lineage>
        <taxon>Bacteria</taxon>
        <taxon>Bacillati</taxon>
        <taxon>Actinomycetota</taxon>
        <taxon>Actinomycetes</taxon>
        <taxon>Actinomycetales</taxon>
        <taxon>Actinomycetaceae</taxon>
        <taxon>Actinobaculum</taxon>
    </lineage>
</organism>
<dbReference type="EMBL" id="JAWNFU010000003">
    <property type="protein sequence ID" value="MDY5153580.1"/>
    <property type="molecule type" value="Genomic_DNA"/>
</dbReference>
<comment type="subcellular location">
    <subcellularLocation>
        <location evidence="5 6">Cytoplasm</location>
    </subcellularLocation>
</comment>
<proteinExistence type="inferred from homology"/>
<comment type="subunit">
    <text evidence="5">Heterooligomer composed of large and small subunits.</text>
</comment>
<comment type="catalytic activity">
    <reaction evidence="5 6">
        <text>Exonucleolytic cleavage in either 5'- to 3'- or 3'- to 5'-direction to yield nucleoside 5'-phosphates.</text>
        <dbReference type="EC" id="3.1.11.6"/>
    </reaction>
</comment>
<dbReference type="PATRIC" id="fig|1657.3.peg.134"/>
<dbReference type="PANTHER" id="PTHR30008">
    <property type="entry name" value="EXODEOXYRIBONUCLEASE 7 LARGE SUBUNIT"/>
    <property type="match status" value="1"/>
</dbReference>
<evidence type="ECO:0000256" key="2">
    <source>
        <dbReference type="ARBA" id="ARBA00022722"/>
    </source>
</evidence>
<reference evidence="9" key="4">
    <citation type="submission" date="2023-10" db="EMBL/GenBank/DDBJ databases">
        <title>Whole Genome based description of the genera Actinobaculum and Actinotignum reveals a complex phylogenetic relationship within the species included in the genus Actinotignum.</title>
        <authorList>
            <person name="Jensen C.S."/>
            <person name="Dargis R."/>
            <person name="Kemp M."/>
            <person name="Christensen J.J."/>
        </authorList>
    </citation>
    <scope>NUCLEOTIDE SEQUENCE</scope>
    <source>
        <strain evidence="9">Actinobaculum_suis_CCUG19206T</strain>
    </source>
</reference>
<keyword evidence="12" id="KW-1185">Reference proteome</keyword>
<evidence type="ECO:0000259" key="8">
    <source>
        <dbReference type="Pfam" id="PF13742"/>
    </source>
</evidence>
<dbReference type="HAMAP" id="MF_00378">
    <property type="entry name" value="Exonuc_7_L"/>
    <property type="match status" value="1"/>
</dbReference>
<feature type="domain" description="OB-fold nucleic acid binding" evidence="8">
    <location>
        <begin position="25"/>
        <end position="116"/>
    </location>
</feature>
<feature type="domain" description="Exonuclease VII large subunit C-terminal" evidence="7">
    <location>
        <begin position="139"/>
        <end position="356"/>
    </location>
</feature>
<reference evidence="10" key="2">
    <citation type="submission" date="2016-10" db="EMBL/GenBank/DDBJ databases">
        <authorList>
            <person name="de Groot N.N."/>
        </authorList>
    </citation>
    <scope>NUCLEOTIDE SEQUENCE [LARGE SCALE GENOMIC DNA]</scope>
    <source>
        <strain evidence="10">DSM 20639</strain>
    </source>
</reference>
<keyword evidence="4 5" id="KW-0269">Exonuclease</keyword>
<dbReference type="Proteomes" id="UP000269974">
    <property type="component" value="Unassembled WGS sequence"/>
</dbReference>
<dbReference type="RefSeq" id="WP_049618969.1">
    <property type="nucleotide sequence ID" value="NZ_FNAU01000004.1"/>
</dbReference>
<dbReference type="CDD" id="cd04489">
    <property type="entry name" value="ExoVII_LU_OBF"/>
    <property type="match status" value="1"/>
</dbReference>
<dbReference type="Proteomes" id="UP000182744">
    <property type="component" value="Unassembled WGS sequence"/>
</dbReference>
<reference evidence="12" key="1">
    <citation type="submission" date="2016-10" db="EMBL/GenBank/DDBJ databases">
        <authorList>
            <person name="Varghese N."/>
        </authorList>
    </citation>
    <scope>NUCLEOTIDE SEQUENCE [LARGE SCALE GENOMIC DNA]</scope>
    <source>
        <strain evidence="12">DSM 20639</strain>
    </source>
</reference>
<dbReference type="PANTHER" id="PTHR30008:SF0">
    <property type="entry name" value="EXODEOXYRIBONUCLEASE 7 LARGE SUBUNIT"/>
    <property type="match status" value="1"/>
</dbReference>
<dbReference type="GO" id="GO:0008855">
    <property type="term" value="F:exodeoxyribonuclease VII activity"/>
    <property type="evidence" value="ECO:0007669"/>
    <property type="project" value="UniProtKB-UniRule"/>
</dbReference>
<evidence type="ECO:0000256" key="6">
    <source>
        <dbReference type="RuleBase" id="RU004355"/>
    </source>
</evidence>
<dbReference type="GO" id="GO:0006308">
    <property type="term" value="P:DNA catabolic process"/>
    <property type="evidence" value="ECO:0007669"/>
    <property type="project" value="UniProtKB-UniRule"/>
</dbReference>
<dbReference type="EMBL" id="FNAU01000004">
    <property type="protein sequence ID" value="SDE24700.1"/>
    <property type="molecule type" value="Genomic_DNA"/>
</dbReference>
<evidence type="ECO:0000313" key="12">
    <source>
        <dbReference type="Proteomes" id="UP000182744"/>
    </source>
</evidence>
<protein>
    <recommendedName>
        <fullName evidence="5">Exodeoxyribonuclease 7 large subunit</fullName>
        <ecNumber evidence="5">3.1.11.6</ecNumber>
    </recommendedName>
    <alternativeName>
        <fullName evidence="5">Exodeoxyribonuclease VII large subunit</fullName>
        <shortName evidence="5">Exonuclease VII large subunit</shortName>
    </alternativeName>
</protein>
<sequence length="414" mass="45425">MASKIPVPAHLPQRAAQTSPEHPWPVRLLAVKIREYVAAMSGLWVEGEVITLQRRPGARVQFLTLRDLEENYSMTVKIMTHLLPLGVQPGSRVVVWAKPDYYAVNGSLALWAKEIRPVGVGDILARIEALKNRLAAEGLFDSRRKKPLPFLPRAIGLIVGRNTKAKEDVMVNASIRWPGVTFEVREVQVQGQGAVEAMIPALRELDALPQVEVIVLARGGGSVEDLLPFSDERLVREIAATHTPTVSAIGHEGDNPLSDLAADFRASTPTDAAKHIVPDVREEQAGITEARARIRRAVQHRLSRAQQELDAVRGRPVLARPQTMVEMRQTDLTGLRDWLRSHTKRYLAAGASDVSNLLVQLRALSPRATLDRGYAILLRDSGEVVKSTEQVSTGDMLSAVLAHGRLNLNVKGGA</sequence>
<dbReference type="InterPro" id="IPR003753">
    <property type="entry name" value="Exonuc_VII_L"/>
</dbReference>
<dbReference type="GO" id="GO:0009318">
    <property type="term" value="C:exodeoxyribonuclease VII complex"/>
    <property type="evidence" value="ECO:0007669"/>
    <property type="project" value="UniProtKB-UniRule"/>
</dbReference>
<evidence type="ECO:0000313" key="13">
    <source>
        <dbReference type="Proteomes" id="UP000269974"/>
    </source>
</evidence>
<evidence type="ECO:0000313" key="10">
    <source>
        <dbReference type="EMBL" id="SDE24700.1"/>
    </source>
</evidence>
<dbReference type="EMBL" id="UYIO01000001">
    <property type="protein sequence ID" value="VDG75868.1"/>
    <property type="molecule type" value="Genomic_DNA"/>
</dbReference>
<evidence type="ECO:0000256" key="3">
    <source>
        <dbReference type="ARBA" id="ARBA00022801"/>
    </source>
</evidence>
<dbReference type="AlphaFoldDB" id="A0A0K9EVD1"/>
<evidence type="ECO:0000256" key="1">
    <source>
        <dbReference type="ARBA" id="ARBA00022490"/>
    </source>
</evidence>
<evidence type="ECO:0000313" key="9">
    <source>
        <dbReference type="EMBL" id="MDY5153580.1"/>
    </source>
</evidence>
<evidence type="ECO:0000256" key="4">
    <source>
        <dbReference type="ARBA" id="ARBA00022839"/>
    </source>
</evidence>
<dbReference type="InterPro" id="IPR025824">
    <property type="entry name" value="OB-fold_nuc-bd_dom"/>
</dbReference>